<dbReference type="GO" id="GO:0016853">
    <property type="term" value="F:isomerase activity"/>
    <property type="evidence" value="ECO:0007669"/>
    <property type="project" value="UniProtKB-KW"/>
</dbReference>
<evidence type="ECO:0000313" key="2">
    <source>
        <dbReference type="EMBL" id="SDJ10593.1"/>
    </source>
</evidence>
<protein>
    <submittedName>
        <fullName evidence="2">Sugar phosphate isomerase/epimerase</fullName>
    </submittedName>
</protein>
<dbReference type="Proteomes" id="UP000199225">
    <property type="component" value="Unassembled WGS sequence"/>
</dbReference>
<dbReference type="InterPro" id="IPR050312">
    <property type="entry name" value="IolE/XylAMocC-like"/>
</dbReference>
<dbReference type="Gene3D" id="3.20.20.150">
    <property type="entry name" value="Divalent-metal-dependent TIM barrel enzymes"/>
    <property type="match status" value="1"/>
</dbReference>
<dbReference type="PANTHER" id="PTHR12110:SF41">
    <property type="entry name" value="INOSOSE DEHYDRATASE"/>
    <property type="match status" value="1"/>
</dbReference>
<feature type="domain" description="Xylose isomerase-like TIM barrel" evidence="1">
    <location>
        <begin position="22"/>
        <end position="229"/>
    </location>
</feature>
<dbReference type="PANTHER" id="PTHR12110">
    <property type="entry name" value="HYDROXYPYRUVATE ISOMERASE"/>
    <property type="match status" value="1"/>
</dbReference>
<dbReference type="InterPro" id="IPR013022">
    <property type="entry name" value="Xyl_isomerase-like_TIM-brl"/>
</dbReference>
<name>A0A1G8R160_9BACI</name>
<dbReference type="EMBL" id="FNEV01000002">
    <property type="protein sequence ID" value="SDJ10593.1"/>
    <property type="molecule type" value="Genomic_DNA"/>
</dbReference>
<dbReference type="SUPFAM" id="SSF51658">
    <property type="entry name" value="Xylose isomerase-like"/>
    <property type="match status" value="1"/>
</dbReference>
<dbReference type="AlphaFoldDB" id="A0A1G8R160"/>
<reference evidence="3" key="1">
    <citation type="submission" date="2016-10" db="EMBL/GenBank/DDBJ databases">
        <authorList>
            <person name="Varghese N."/>
            <person name="Submissions S."/>
        </authorList>
    </citation>
    <scope>NUCLEOTIDE SEQUENCE [LARGE SCALE GENOMIC DNA]</scope>
    <source>
        <strain evidence="3">DSM 4771</strain>
    </source>
</reference>
<dbReference type="Pfam" id="PF01261">
    <property type="entry name" value="AP_endonuc_2"/>
    <property type="match status" value="1"/>
</dbReference>
<gene>
    <name evidence="2" type="ORF">SAMN04490247_0750</name>
</gene>
<keyword evidence="2" id="KW-0413">Isomerase</keyword>
<organism evidence="2 3">
    <name type="scientific">Salimicrobium halophilum</name>
    <dbReference type="NCBI Taxonomy" id="86666"/>
    <lineage>
        <taxon>Bacteria</taxon>
        <taxon>Bacillati</taxon>
        <taxon>Bacillota</taxon>
        <taxon>Bacilli</taxon>
        <taxon>Bacillales</taxon>
        <taxon>Bacillaceae</taxon>
        <taxon>Salimicrobium</taxon>
    </lineage>
</organism>
<sequence length="262" mass="30358">MNIGLQLFSVRNELERNPFETLKKVAEIGYTYVELPIDWMNRKPASEWKRMLEESGLSLWAVHLRLMDGMEPEEVKKYMEELGCTRLVHPIEFFETEKDVSSFIKKMNDWTRSLPDMDLYYHNHFHEFQEIGGKRVLDRLMEETSWKLELDTYWAARGGSWPTEALQQYGGKVEMLHQKDMPHLEPVNIFEEIGGDAVVSMDTLENYGKAGNFTEIGQGTMDIPGILEATAAEIVFVEQDATVKEELDSVEESFHAIKRMTP</sequence>
<proteinExistence type="predicted"/>
<dbReference type="InterPro" id="IPR036237">
    <property type="entry name" value="Xyl_isomerase-like_sf"/>
</dbReference>
<keyword evidence="3" id="KW-1185">Reference proteome</keyword>
<accession>A0A1G8R160</accession>
<evidence type="ECO:0000313" key="3">
    <source>
        <dbReference type="Proteomes" id="UP000199225"/>
    </source>
</evidence>
<dbReference type="RefSeq" id="WP_176757416.1">
    <property type="nucleotide sequence ID" value="NZ_FNEV01000002.1"/>
</dbReference>
<evidence type="ECO:0000259" key="1">
    <source>
        <dbReference type="Pfam" id="PF01261"/>
    </source>
</evidence>
<dbReference type="STRING" id="86666.SAMN04490247_0750"/>